<dbReference type="EMBL" id="CP163440">
    <property type="protein sequence ID" value="XDQ63262.1"/>
    <property type="molecule type" value="Genomic_DNA"/>
</dbReference>
<proteinExistence type="predicted"/>
<dbReference type="InterPro" id="IPR032710">
    <property type="entry name" value="NTF2-like_dom_sf"/>
</dbReference>
<reference evidence="2" key="1">
    <citation type="submission" date="2024-07" db="EMBL/GenBank/DDBJ databases">
        <authorList>
            <person name="Yu S.T."/>
        </authorList>
    </citation>
    <scope>NUCLEOTIDE SEQUENCE</scope>
    <source>
        <strain evidence="2">R35</strain>
    </source>
</reference>
<protein>
    <submittedName>
        <fullName evidence="2">Nuclear transport factor 2 family protein</fullName>
    </submittedName>
</protein>
<evidence type="ECO:0000313" key="2">
    <source>
        <dbReference type="EMBL" id="XDQ63262.1"/>
    </source>
</evidence>
<dbReference type="Gene3D" id="3.10.450.50">
    <property type="match status" value="1"/>
</dbReference>
<gene>
    <name evidence="2" type="ORF">AB5J50_21905</name>
</gene>
<dbReference type="Pfam" id="PF13577">
    <property type="entry name" value="SnoaL_4"/>
    <property type="match status" value="1"/>
</dbReference>
<feature type="domain" description="SnoaL-like" evidence="1">
    <location>
        <begin position="35"/>
        <end position="159"/>
    </location>
</feature>
<dbReference type="SUPFAM" id="SSF54427">
    <property type="entry name" value="NTF2-like"/>
    <property type="match status" value="1"/>
</dbReference>
<organism evidence="2">
    <name type="scientific">Streptomyces sp. R35</name>
    <dbReference type="NCBI Taxonomy" id="3238630"/>
    <lineage>
        <taxon>Bacteria</taxon>
        <taxon>Bacillati</taxon>
        <taxon>Actinomycetota</taxon>
        <taxon>Actinomycetes</taxon>
        <taxon>Kitasatosporales</taxon>
        <taxon>Streptomycetaceae</taxon>
        <taxon>Streptomyces</taxon>
    </lineage>
</organism>
<sequence>MASFTSTPAAAPPLPAAADTASATRLAALEERLSALEDQAQLTSLVDRFVHGLDNPGPLTEAWYRTLLTEQVRLNLPNGTHAGITGLPEFLAAPKAFFAGNQHYATNCAVDIDGDHATAHANLHAIHIPLDDSAPLFTGGAHYDVRAERTPGGWRIAELTVSVLWTAQGVRG</sequence>
<dbReference type="InterPro" id="IPR037401">
    <property type="entry name" value="SnoaL-like"/>
</dbReference>
<name>A0AB39SA00_9ACTN</name>
<accession>A0AB39SA00</accession>
<dbReference type="AlphaFoldDB" id="A0AB39SA00"/>
<dbReference type="RefSeq" id="WP_369260112.1">
    <property type="nucleotide sequence ID" value="NZ_CP163440.1"/>
</dbReference>
<evidence type="ECO:0000259" key="1">
    <source>
        <dbReference type="Pfam" id="PF13577"/>
    </source>
</evidence>